<dbReference type="SUPFAM" id="SSF53300">
    <property type="entry name" value="vWA-like"/>
    <property type="match status" value="1"/>
</dbReference>
<evidence type="ECO:0000313" key="4">
    <source>
        <dbReference type="EMBL" id="TWT37601.1"/>
    </source>
</evidence>
<keyword evidence="2" id="KW-1133">Transmembrane helix</keyword>
<dbReference type="SMART" id="SM00327">
    <property type="entry name" value="VWA"/>
    <property type="match status" value="1"/>
</dbReference>
<comment type="caution">
    <text evidence="4">The sequence shown here is derived from an EMBL/GenBank/DDBJ whole genome shotgun (WGS) entry which is preliminary data.</text>
</comment>
<dbReference type="InterPro" id="IPR002035">
    <property type="entry name" value="VWF_A"/>
</dbReference>
<evidence type="ECO:0000256" key="2">
    <source>
        <dbReference type="SAM" id="Phobius"/>
    </source>
</evidence>
<dbReference type="OrthoDB" id="5289914at2"/>
<dbReference type="PANTHER" id="PTHR37464">
    <property type="entry name" value="BLL2463 PROTEIN"/>
    <property type="match status" value="1"/>
</dbReference>
<dbReference type="EMBL" id="SIHJ01000001">
    <property type="protein sequence ID" value="TWT37601.1"/>
    <property type="molecule type" value="Genomic_DNA"/>
</dbReference>
<dbReference type="Pfam" id="PF13519">
    <property type="entry name" value="VWA_2"/>
    <property type="match status" value="1"/>
</dbReference>
<feature type="coiled-coil region" evidence="1">
    <location>
        <begin position="105"/>
        <end position="132"/>
    </location>
</feature>
<dbReference type="Proteomes" id="UP000316714">
    <property type="component" value="Unassembled WGS sequence"/>
</dbReference>
<keyword evidence="2" id="KW-0472">Membrane</keyword>
<dbReference type="InterPro" id="IPR024163">
    <property type="entry name" value="Aerotolerance_reg_N"/>
</dbReference>
<accession>A0A5C5VHL0</accession>
<feature type="transmembrane region" description="Helical" evidence="2">
    <location>
        <begin position="66"/>
        <end position="87"/>
    </location>
</feature>
<evidence type="ECO:0000313" key="5">
    <source>
        <dbReference type="Proteomes" id="UP000316714"/>
    </source>
</evidence>
<sequence>MLEGLFRNTLSPVQWSLLLAIPPAILALYFLKLKRMPVEVPSTYLWRKSIEDLRVNSFWQRLRQSLLLLLQLLIVALAIFALLRPGWEGTELNGERVIFVIDNSASMGAEDVDDAENRLADAKQKVAGLIDQLDSDMSAMLIAFADAPQVIQQFTGSRGVLRERLESIELTAQPTDLLDALKLAGGLANPGQMTMQDSGVEVEVVEPVTTSLYIFSDGRFADVEGFDLGGLDPVYVPVGSTEAANLAITAFSTRRNEVRPEEREAFVQVTNFTEADQEFVVEVQLDGQFLDAKSSAAKAGESASLSFPLADAPPGKLTASLDFESLQSADDKLAVDNVAYAGLNPQEQGKVLLVTNGNKVLEAALSTERAARIADLTIVSPDKLASDEYKKSAQSGEYALIIYDVCSPEEMPRSHTFFIGSRPPTAAWGGKSEEGADAAEPRTEQFPQVIDWNRAHPLLAYVELNDLWIFESQLVDAPTGGVDLIDTGDGSLMAIAPRESYEDVVLGFPIIVNRDGVAMGNTRWFRRRSFPTFWLNTLSYLVGQLSGDANSQAAPGEPVEFRPVTNVPEVVVRSPAGKEVTLTRAGDTTFQYQDTAEPGVYEVLERGQVSKRFAINLFDRQESDIRLRATQQEVGTPVEAIRIGYTDVAAQAGGAPARKELWQLLLVLALVVLMAEWYIYNRRVYI</sequence>
<gene>
    <name evidence="4" type="ORF">KOR34_25550</name>
</gene>
<evidence type="ECO:0000259" key="3">
    <source>
        <dbReference type="PROSITE" id="PS50234"/>
    </source>
</evidence>
<dbReference type="PANTHER" id="PTHR37464:SF1">
    <property type="entry name" value="BLL2463 PROTEIN"/>
    <property type="match status" value="1"/>
</dbReference>
<name>A0A5C5VHL0_9BACT</name>
<proteinExistence type="predicted"/>
<organism evidence="4 5">
    <name type="scientific">Posidoniimonas corsicana</name>
    <dbReference type="NCBI Taxonomy" id="1938618"/>
    <lineage>
        <taxon>Bacteria</taxon>
        <taxon>Pseudomonadati</taxon>
        <taxon>Planctomycetota</taxon>
        <taxon>Planctomycetia</taxon>
        <taxon>Pirellulales</taxon>
        <taxon>Lacipirellulaceae</taxon>
        <taxon>Posidoniimonas</taxon>
    </lineage>
</organism>
<dbReference type="RefSeq" id="WP_146564926.1">
    <property type="nucleotide sequence ID" value="NZ_SIHJ01000001.1"/>
</dbReference>
<feature type="transmembrane region" description="Helical" evidence="2">
    <location>
        <begin position="661"/>
        <end position="680"/>
    </location>
</feature>
<protein>
    <recommendedName>
        <fullName evidence="3">VWFA domain-containing protein</fullName>
    </recommendedName>
</protein>
<reference evidence="4 5" key="1">
    <citation type="submission" date="2019-02" db="EMBL/GenBank/DDBJ databases">
        <title>Deep-cultivation of Planctomycetes and their phenomic and genomic characterization uncovers novel biology.</title>
        <authorList>
            <person name="Wiegand S."/>
            <person name="Jogler M."/>
            <person name="Boedeker C."/>
            <person name="Pinto D."/>
            <person name="Vollmers J."/>
            <person name="Rivas-Marin E."/>
            <person name="Kohn T."/>
            <person name="Peeters S.H."/>
            <person name="Heuer A."/>
            <person name="Rast P."/>
            <person name="Oberbeckmann S."/>
            <person name="Bunk B."/>
            <person name="Jeske O."/>
            <person name="Meyerdierks A."/>
            <person name="Storesund J.E."/>
            <person name="Kallscheuer N."/>
            <person name="Luecker S."/>
            <person name="Lage O.M."/>
            <person name="Pohl T."/>
            <person name="Merkel B.J."/>
            <person name="Hornburger P."/>
            <person name="Mueller R.-W."/>
            <person name="Bruemmer F."/>
            <person name="Labrenz M."/>
            <person name="Spormann A.M."/>
            <person name="Op Den Camp H."/>
            <person name="Overmann J."/>
            <person name="Amann R."/>
            <person name="Jetten M.S.M."/>
            <person name="Mascher T."/>
            <person name="Medema M.H."/>
            <person name="Devos D.P."/>
            <person name="Kaster A.-K."/>
            <person name="Ovreas L."/>
            <person name="Rohde M."/>
            <person name="Galperin M.Y."/>
            <person name="Jogler C."/>
        </authorList>
    </citation>
    <scope>NUCLEOTIDE SEQUENCE [LARGE SCALE GENOMIC DNA]</scope>
    <source>
        <strain evidence="4 5">KOR34</strain>
    </source>
</reference>
<dbReference type="Pfam" id="PF07584">
    <property type="entry name" value="BatA"/>
    <property type="match status" value="1"/>
</dbReference>
<feature type="transmembrane region" description="Helical" evidence="2">
    <location>
        <begin position="12"/>
        <end position="31"/>
    </location>
</feature>
<keyword evidence="1" id="KW-0175">Coiled coil</keyword>
<dbReference type="AlphaFoldDB" id="A0A5C5VHL0"/>
<dbReference type="PROSITE" id="PS50234">
    <property type="entry name" value="VWFA"/>
    <property type="match status" value="1"/>
</dbReference>
<dbReference type="InterPro" id="IPR036465">
    <property type="entry name" value="vWFA_dom_sf"/>
</dbReference>
<keyword evidence="5" id="KW-1185">Reference proteome</keyword>
<feature type="domain" description="VWFA" evidence="3">
    <location>
        <begin position="96"/>
        <end position="219"/>
    </location>
</feature>
<evidence type="ECO:0000256" key="1">
    <source>
        <dbReference type="SAM" id="Coils"/>
    </source>
</evidence>
<dbReference type="Gene3D" id="3.40.50.410">
    <property type="entry name" value="von Willebrand factor, type A domain"/>
    <property type="match status" value="1"/>
</dbReference>
<keyword evidence="2" id="KW-0812">Transmembrane</keyword>